<evidence type="ECO:0000313" key="2">
    <source>
        <dbReference type="Proteomes" id="UP000092124"/>
    </source>
</evidence>
<keyword evidence="2" id="KW-1185">Reference proteome</keyword>
<gene>
    <name evidence="1" type="ORF">A6R68_01765</name>
</gene>
<protein>
    <submittedName>
        <fullName evidence="1">Uncharacterized protein</fullName>
    </submittedName>
</protein>
<organism evidence="1 2">
    <name type="scientific">Neotoma lepida</name>
    <name type="common">Desert woodrat</name>
    <dbReference type="NCBI Taxonomy" id="56216"/>
    <lineage>
        <taxon>Eukaryota</taxon>
        <taxon>Metazoa</taxon>
        <taxon>Chordata</taxon>
        <taxon>Craniata</taxon>
        <taxon>Vertebrata</taxon>
        <taxon>Euteleostomi</taxon>
        <taxon>Mammalia</taxon>
        <taxon>Eutheria</taxon>
        <taxon>Euarchontoglires</taxon>
        <taxon>Glires</taxon>
        <taxon>Rodentia</taxon>
        <taxon>Myomorpha</taxon>
        <taxon>Muroidea</taxon>
        <taxon>Cricetidae</taxon>
        <taxon>Neotominae</taxon>
        <taxon>Neotoma</taxon>
    </lineage>
</organism>
<reference evidence="1 2" key="1">
    <citation type="submission" date="2016-06" db="EMBL/GenBank/DDBJ databases">
        <title>The Draft Genome Sequence and Annotation of the Desert Woodrat Neotoma lepida.</title>
        <authorList>
            <person name="Campbell M."/>
            <person name="Oakeson K.F."/>
            <person name="Yandell M."/>
            <person name="Halpert J.R."/>
            <person name="Dearing D."/>
        </authorList>
    </citation>
    <scope>NUCLEOTIDE SEQUENCE [LARGE SCALE GENOMIC DNA]</scope>
    <source>
        <strain evidence="1">417</strain>
        <tissue evidence="1">Liver</tissue>
    </source>
</reference>
<dbReference type="AlphaFoldDB" id="A0A1A6GTP0"/>
<accession>A0A1A6GTP0</accession>
<dbReference type="Proteomes" id="UP000092124">
    <property type="component" value="Unassembled WGS sequence"/>
</dbReference>
<evidence type="ECO:0000313" key="1">
    <source>
        <dbReference type="EMBL" id="OBS69693.1"/>
    </source>
</evidence>
<sequence length="113" mass="12407">TQKEVIIFDADGGEVSLSSPSACSTNEVQCFFFPECEIQSGTVGIYLIYIAEGRSNDKAFVKLDSVKFKEVVEVLSGLEVMANGITLLVDFLGEEYKEVLCAVCSNRKQIKIL</sequence>
<dbReference type="EMBL" id="LZPO01067314">
    <property type="protein sequence ID" value="OBS69693.1"/>
    <property type="molecule type" value="Genomic_DNA"/>
</dbReference>
<proteinExistence type="predicted"/>
<name>A0A1A6GTP0_NEOLE</name>
<feature type="non-terminal residue" evidence="1">
    <location>
        <position position="1"/>
    </location>
</feature>
<comment type="caution">
    <text evidence="1">The sequence shown here is derived from an EMBL/GenBank/DDBJ whole genome shotgun (WGS) entry which is preliminary data.</text>
</comment>
<feature type="non-terminal residue" evidence="1">
    <location>
        <position position="113"/>
    </location>
</feature>
<dbReference type="STRING" id="56216.A0A1A6GTP0"/>